<dbReference type="RefSeq" id="WP_239099387.1">
    <property type="nucleotide sequence ID" value="NZ_BOOZ01000060.1"/>
</dbReference>
<proteinExistence type="predicted"/>
<name>A0ABQ4I4B3_9ACTN</name>
<accession>A0ABQ4I4B3</accession>
<dbReference type="EMBL" id="BOOZ01000060">
    <property type="protein sequence ID" value="GIJ12739.1"/>
    <property type="molecule type" value="Genomic_DNA"/>
</dbReference>
<comment type="caution">
    <text evidence="2">The sequence shown here is derived from an EMBL/GenBank/DDBJ whole genome shotgun (WGS) entry which is preliminary data.</text>
</comment>
<dbReference type="Pfam" id="PF14028">
    <property type="entry name" value="Lant_dehydr_C"/>
    <property type="match status" value="1"/>
</dbReference>
<gene>
    <name evidence="2" type="ORF">Van01_59530</name>
</gene>
<feature type="domain" description="Thiopeptide-type bacteriocin biosynthesis" evidence="1">
    <location>
        <begin position="59"/>
        <end position="308"/>
    </location>
</feature>
<reference evidence="2 3" key="1">
    <citation type="submission" date="2021-01" db="EMBL/GenBank/DDBJ databases">
        <title>Whole genome shotgun sequence of Verrucosispora andamanensis NBRC 109075.</title>
        <authorList>
            <person name="Komaki H."/>
            <person name="Tamura T."/>
        </authorList>
    </citation>
    <scope>NUCLEOTIDE SEQUENCE [LARGE SCALE GENOMIC DNA]</scope>
    <source>
        <strain evidence="2 3">NBRC 109075</strain>
    </source>
</reference>
<evidence type="ECO:0000259" key="1">
    <source>
        <dbReference type="Pfam" id="PF14028"/>
    </source>
</evidence>
<protein>
    <recommendedName>
        <fullName evidence="1">Thiopeptide-type bacteriocin biosynthesis domain-containing protein</fullName>
    </recommendedName>
</protein>
<dbReference type="InterPro" id="IPR023809">
    <property type="entry name" value="Thiopep_bacteriocin_synth_dom"/>
</dbReference>
<sequence length="316" mass="33943">MPADHLTTAQAAVLAVLTGTPLRTAAATAAIDPAYLADAVDTYHRAGRAALAEHTDGHWYQVRVEFSDWDTAETTVVTSLGPRLDHLVNAGACGGWWFLRKHPCWRLRFAHAHVDAVNHVLDDLAATGEIATWWPSVYEPETAAFGGTPGIRIVHDLFCADSHGVLTYLRQPQPALGRRELSLLLLGGHLQAAGLDWFERGDVFARVAQLRPIDETTRSHLDTLTDSVRGLLAAAPNTDNALFAADGAVPFAAPWHAAYTDAGRALAAAATTGTLRRGLRAVASHIVIFHWNRLGLAARTQGILARAALEAFLPGS</sequence>
<evidence type="ECO:0000313" key="3">
    <source>
        <dbReference type="Proteomes" id="UP000647017"/>
    </source>
</evidence>
<dbReference type="NCBIfam" id="TIGR03891">
    <property type="entry name" value="thiopep_ocin"/>
    <property type="match status" value="1"/>
</dbReference>
<keyword evidence="3" id="KW-1185">Reference proteome</keyword>
<organism evidence="2 3">
    <name type="scientific">Micromonospora andamanensis</name>
    <dbReference type="NCBI Taxonomy" id="1287068"/>
    <lineage>
        <taxon>Bacteria</taxon>
        <taxon>Bacillati</taxon>
        <taxon>Actinomycetota</taxon>
        <taxon>Actinomycetes</taxon>
        <taxon>Micromonosporales</taxon>
        <taxon>Micromonosporaceae</taxon>
        <taxon>Micromonospora</taxon>
    </lineage>
</organism>
<dbReference type="Proteomes" id="UP000647017">
    <property type="component" value="Unassembled WGS sequence"/>
</dbReference>
<evidence type="ECO:0000313" key="2">
    <source>
        <dbReference type="EMBL" id="GIJ12739.1"/>
    </source>
</evidence>